<dbReference type="PROSITE" id="PS50928">
    <property type="entry name" value="ABC_TM1"/>
    <property type="match status" value="1"/>
</dbReference>
<dbReference type="AlphaFoldDB" id="A0A6L9S220"/>
<organism evidence="9 10">
    <name type="scientific">Phytoactinopolyspora halotolerans</name>
    <dbReference type="NCBI Taxonomy" id="1981512"/>
    <lineage>
        <taxon>Bacteria</taxon>
        <taxon>Bacillati</taxon>
        <taxon>Actinomycetota</taxon>
        <taxon>Actinomycetes</taxon>
        <taxon>Jiangellales</taxon>
        <taxon>Jiangellaceae</taxon>
        <taxon>Phytoactinopolyspora</taxon>
    </lineage>
</organism>
<dbReference type="Proteomes" id="UP000475214">
    <property type="component" value="Unassembled WGS sequence"/>
</dbReference>
<evidence type="ECO:0000256" key="6">
    <source>
        <dbReference type="ARBA" id="ARBA00023136"/>
    </source>
</evidence>
<name>A0A6L9S220_9ACTN</name>
<evidence type="ECO:0000256" key="1">
    <source>
        <dbReference type="ARBA" id="ARBA00004651"/>
    </source>
</evidence>
<dbReference type="Pfam" id="PF00528">
    <property type="entry name" value="BPD_transp_1"/>
    <property type="match status" value="1"/>
</dbReference>
<feature type="transmembrane region" description="Helical" evidence="7">
    <location>
        <begin position="170"/>
        <end position="196"/>
    </location>
</feature>
<feature type="transmembrane region" description="Helical" evidence="7">
    <location>
        <begin position="62"/>
        <end position="87"/>
    </location>
</feature>
<evidence type="ECO:0000256" key="7">
    <source>
        <dbReference type="RuleBase" id="RU363032"/>
    </source>
</evidence>
<evidence type="ECO:0000256" key="3">
    <source>
        <dbReference type="ARBA" id="ARBA00022475"/>
    </source>
</evidence>
<feature type="transmembrane region" description="Helical" evidence="7">
    <location>
        <begin position="96"/>
        <end position="115"/>
    </location>
</feature>
<evidence type="ECO:0000256" key="5">
    <source>
        <dbReference type="ARBA" id="ARBA00022989"/>
    </source>
</evidence>
<comment type="caution">
    <text evidence="9">The sequence shown here is derived from an EMBL/GenBank/DDBJ whole genome shotgun (WGS) entry which is preliminary data.</text>
</comment>
<keyword evidence="6 7" id="KW-0472">Membrane</keyword>
<dbReference type="PANTHER" id="PTHR30151">
    <property type="entry name" value="ALKANE SULFONATE ABC TRANSPORTER-RELATED, MEMBRANE SUBUNIT"/>
    <property type="match status" value="1"/>
</dbReference>
<accession>A0A6L9S220</accession>
<dbReference type="Gene3D" id="1.10.3720.10">
    <property type="entry name" value="MetI-like"/>
    <property type="match status" value="1"/>
</dbReference>
<dbReference type="EMBL" id="JAAGOA010000002">
    <property type="protein sequence ID" value="NED99102.1"/>
    <property type="molecule type" value="Genomic_DNA"/>
</dbReference>
<keyword evidence="4 7" id="KW-0812">Transmembrane</keyword>
<reference evidence="9 10" key="1">
    <citation type="submission" date="2020-02" db="EMBL/GenBank/DDBJ databases">
        <authorList>
            <person name="Li X.-J."/>
            <person name="Han X.-M."/>
        </authorList>
    </citation>
    <scope>NUCLEOTIDE SEQUENCE [LARGE SCALE GENOMIC DNA]</scope>
    <source>
        <strain evidence="9 10">CCTCC AB 2017055</strain>
    </source>
</reference>
<keyword evidence="10" id="KW-1185">Reference proteome</keyword>
<proteinExistence type="inferred from homology"/>
<dbReference type="CDD" id="cd06261">
    <property type="entry name" value="TM_PBP2"/>
    <property type="match status" value="1"/>
</dbReference>
<evidence type="ECO:0000259" key="8">
    <source>
        <dbReference type="PROSITE" id="PS50928"/>
    </source>
</evidence>
<keyword evidence="3" id="KW-1003">Cell membrane</keyword>
<comment type="similarity">
    <text evidence="7">Belongs to the binding-protein-dependent transport system permease family.</text>
</comment>
<sequence>MLDRTAPAVGIATAVVLFEVVPRSGLVDARFLPPASAMLRSLAGQVADGSIWSPIGQTLQGWALGLGLAMAIALPCGILIGSLYLLFMATRSIVEFLRPVPSVALIPLAVLLFGAGLESKIFLATFAATWPILLQTVYGVRDVDPVAMETARSFGVSAPRRLLRVTLPSALPYIATGVRISSAVALILAVTAELVLGNPGLGQQINIARQSGAVELMYGLIIATGLIGWGLNILMTMLERRLLHWHPSQRTGTR</sequence>
<evidence type="ECO:0000313" key="10">
    <source>
        <dbReference type="Proteomes" id="UP000475214"/>
    </source>
</evidence>
<feature type="domain" description="ABC transmembrane type-1" evidence="8">
    <location>
        <begin position="55"/>
        <end position="239"/>
    </location>
</feature>
<evidence type="ECO:0000256" key="2">
    <source>
        <dbReference type="ARBA" id="ARBA00022448"/>
    </source>
</evidence>
<dbReference type="PANTHER" id="PTHR30151:SF38">
    <property type="entry name" value="ALIPHATIC SULFONATES TRANSPORT PERMEASE PROTEIN SSUC-RELATED"/>
    <property type="match status" value="1"/>
</dbReference>
<evidence type="ECO:0000313" key="9">
    <source>
        <dbReference type="EMBL" id="NED99102.1"/>
    </source>
</evidence>
<dbReference type="InterPro" id="IPR035906">
    <property type="entry name" value="MetI-like_sf"/>
</dbReference>
<dbReference type="GO" id="GO:0005886">
    <property type="term" value="C:plasma membrane"/>
    <property type="evidence" value="ECO:0007669"/>
    <property type="project" value="UniProtKB-SubCell"/>
</dbReference>
<keyword evidence="2 7" id="KW-0813">Transport</keyword>
<dbReference type="GO" id="GO:0055085">
    <property type="term" value="P:transmembrane transport"/>
    <property type="evidence" value="ECO:0007669"/>
    <property type="project" value="InterPro"/>
</dbReference>
<feature type="transmembrane region" description="Helical" evidence="7">
    <location>
        <begin position="121"/>
        <end position="140"/>
    </location>
</feature>
<dbReference type="InterPro" id="IPR000515">
    <property type="entry name" value="MetI-like"/>
</dbReference>
<feature type="transmembrane region" description="Helical" evidence="7">
    <location>
        <begin position="216"/>
        <end position="238"/>
    </location>
</feature>
<keyword evidence="5 7" id="KW-1133">Transmembrane helix</keyword>
<evidence type="ECO:0000256" key="4">
    <source>
        <dbReference type="ARBA" id="ARBA00022692"/>
    </source>
</evidence>
<protein>
    <submittedName>
        <fullName evidence="9">ABC transporter permease</fullName>
    </submittedName>
</protein>
<gene>
    <name evidence="9" type="ORF">G1H10_02855</name>
</gene>
<dbReference type="SUPFAM" id="SSF161098">
    <property type="entry name" value="MetI-like"/>
    <property type="match status" value="1"/>
</dbReference>
<comment type="subcellular location">
    <subcellularLocation>
        <location evidence="1 7">Cell membrane</location>
        <topology evidence="1 7">Multi-pass membrane protein</topology>
    </subcellularLocation>
</comment>